<feature type="compositionally biased region" description="Basic residues" evidence="1">
    <location>
        <begin position="1"/>
        <end position="11"/>
    </location>
</feature>
<dbReference type="EMBL" id="BKCJ010331567">
    <property type="protein sequence ID" value="GEZ84615.1"/>
    <property type="molecule type" value="Genomic_DNA"/>
</dbReference>
<sequence>YSITRRQKRQKLSVWDDGSEDVNPFGEGNSGFHDDQYDNPLLTKKTESKPIIWDIGDEEEEYPFVNKYMNFQEEPIMSVEEESCLVYDTYNKEEESMPVYDTDVEEVIEEEDGDEKEVVYDDYEEASVFDDDQYKEEIVSEDLGRGFGEEEDTSEDTELREHHTDDKDCDGTHTRQILDHSVAELFHQDLHGQMLCICEKVNERLRNSEDDVRKRIAPMDNKLGLKTIKVRGRVLIKKGNLMQGTQICMIRVQGTSETNSRTSFFK</sequence>
<comment type="caution">
    <text evidence="2">The sequence shown here is derived from an EMBL/GenBank/DDBJ whole genome shotgun (WGS) entry which is preliminary data.</text>
</comment>
<feature type="region of interest" description="Disordered" evidence="1">
    <location>
        <begin position="1"/>
        <end position="38"/>
    </location>
</feature>
<feature type="region of interest" description="Disordered" evidence="1">
    <location>
        <begin position="144"/>
        <end position="169"/>
    </location>
</feature>
<reference evidence="2" key="1">
    <citation type="journal article" date="2019" name="Sci. Rep.">
        <title>Draft genome of Tanacetum cinerariifolium, the natural source of mosquito coil.</title>
        <authorList>
            <person name="Yamashiro T."/>
            <person name="Shiraishi A."/>
            <person name="Satake H."/>
            <person name="Nakayama K."/>
        </authorList>
    </citation>
    <scope>NUCLEOTIDE SEQUENCE</scope>
</reference>
<name>A0A699IQ26_TANCI</name>
<evidence type="ECO:0000313" key="2">
    <source>
        <dbReference type="EMBL" id="GEZ84615.1"/>
    </source>
</evidence>
<feature type="compositionally biased region" description="Basic and acidic residues" evidence="1">
    <location>
        <begin position="157"/>
        <end position="169"/>
    </location>
</feature>
<evidence type="ECO:0000256" key="1">
    <source>
        <dbReference type="SAM" id="MobiDB-lite"/>
    </source>
</evidence>
<proteinExistence type="predicted"/>
<protein>
    <submittedName>
        <fullName evidence="2">Paired amphipathic helix protein Sin3-like 3 isoform X1</fullName>
    </submittedName>
</protein>
<organism evidence="2">
    <name type="scientific">Tanacetum cinerariifolium</name>
    <name type="common">Dalmatian daisy</name>
    <name type="synonym">Chrysanthemum cinerariifolium</name>
    <dbReference type="NCBI Taxonomy" id="118510"/>
    <lineage>
        <taxon>Eukaryota</taxon>
        <taxon>Viridiplantae</taxon>
        <taxon>Streptophyta</taxon>
        <taxon>Embryophyta</taxon>
        <taxon>Tracheophyta</taxon>
        <taxon>Spermatophyta</taxon>
        <taxon>Magnoliopsida</taxon>
        <taxon>eudicotyledons</taxon>
        <taxon>Gunneridae</taxon>
        <taxon>Pentapetalae</taxon>
        <taxon>asterids</taxon>
        <taxon>campanulids</taxon>
        <taxon>Asterales</taxon>
        <taxon>Asteraceae</taxon>
        <taxon>Asteroideae</taxon>
        <taxon>Anthemideae</taxon>
        <taxon>Anthemidinae</taxon>
        <taxon>Tanacetum</taxon>
    </lineage>
</organism>
<feature type="non-terminal residue" evidence="2">
    <location>
        <position position="1"/>
    </location>
</feature>
<accession>A0A699IQ26</accession>
<gene>
    <name evidence="2" type="ORF">Tci_556588</name>
</gene>
<dbReference type="AlphaFoldDB" id="A0A699IQ26"/>